<accession>A0ABR8MX33</accession>
<evidence type="ECO:0000313" key="4">
    <source>
        <dbReference type="Proteomes" id="UP000609346"/>
    </source>
</evidence>
<keyword evidence="2" id="KW-0479">Metal-binding</keyword>
<dbReference type="InterPro" id="IPR034660">
    <property type="entry name" value="DinB/YfiT-like"/>
</dbReference>
<comment type="caution">
    <text evidence="3">The sequence shown here is derived from an EMBL/GenBank/DDBJ whole genome shotgun (WGS) entry which is preliminary data.</text>
</comment>
<evidence type="ECO:0000256" key="2">
    <source>
        <dbReference type="ARBA" id="ARBA00022723"/>
    </source>
</evidence>
<dbReference type="SUPFAM" id="SSF109854">
    <property type="entry name" value="DinB/YfiT-like putative metalloenzymes"/>
    <property type="match status" value="1"/>
</dbReference>
<dbReference type="Gene3D" id="1.20.120.450">
    <property type="entry name" value="dinb family like domain"/>
    <property type="match status" value="1"/>
</dbReference>
<proteinExistence type="inferred from homology"/>
<keyword evidence="4" id="KW-1185">Reference proteome</keyword>
<dbReference type="Pfam" id="PF05163">
    <property type="entry name" value="DinB"/>
    <property type="match status" value="1"/>
</dbReference>
<dbReference type="Proteomes" id="UP000609346">
    <property type="component" value="Unassembled WGS sequence"/>
</dbReference>
<evidence type="ECO:0000313" key="3">
    <source>
        <dbReference type="EMBL" id="MBD3919846.1"/>
    </source>
</evidence>
<comment type="similarity">
    <text evidence="1">Belongs to the DinB family.</text>
</comment>
<protein>
    <submittedName>
        <fullName evidence="3">DinB family protein</fullName>
    </submittedName>
</protein>
<dbReference type="EMBL" id="JACXZA010000003">
    <property type="protein sequence ID" value="MBD3919846.1"/>
    <property type="molecule type" value="Genomic_DNA"/>
</dbReference>
<dbReference type="RefSeq" id="WP_191204124.1">
    <property type="nucleotide sequence ID" value="NZ_JACXZA010000003.1"/>
</dbReference>
<evidence type="ECO:0000256" key="1">
    <source>
        <dbReference type="ARBA" id="ARBA00008635"/>
    </source>
</evidence>
<reference evidence="3 4" key="1">
    <citation type="submission" date="2020-09" db="EMBL/GenBank/DDBJ databases">
        <title>Paenibacillus sp. strain PR3 16S rRNA gene Genome sequencing and assembly.</title>
        <authorList>
            <person name="Kim J."/>
        </authorList>
    </citation>
    <scope>NUCLEOTIDE SEQUENCE [LARGE SCALE GENOMIC DNA]</scope>
    <source>
        <strain evidence="3 4">PR3</strain>
    </source>
</reference>
<name>A0ABR8MX33_9BACL</name>
<dbReference type="InterPro" id="IPR007837">
    <property type="entry name" value="DinB"/>
</dbReference>
<sequence>MSEVFSIRDHLLHEFEHGVMTSQRLIRLIKPEQWSYRPQNNMRTLQELAHHLVMLPATDLAIMQEKQGPAFERIEGDIRSVTDCEQLCELMQTSFEAFRNHMLMLSEQDLLNLSTKAFYAEHGSLQIRWLIETLTHLFHHRAQLFNYLKQLGHDINMFILY</sequence>
<gene>
    <name evidence="3" type="ORF">H8B09_13875</name>
</gene>
<organism evidence="3 4">
    <name type="scientific">Paenibacillus terricola</name>
    <dbReference type="NCBI Taxonomy" id="2763503"/>
    <lineage>
        <taxon>Bacteria</taxon>
        <taxon>Bacillati</taxon>
        <taxon>Bacillota</taxon>
        <taxon>Bacilli</taxon>
        <taxon>Bacillales</taxon>
        <taxon>Paenibacillaceae</taxon>
        <taxon>Paenibacillus</taxon>
    </lineage>
</organism>